<dbReference type="SMART" id="SM00822">
    <property type="entry name" value="PKS_KR"/>
    <property type="match status" value="1"/>
</dbReference>
<evidence type="ECO:0000313" key="4">
    <source>
        <dbReference type="Proteomes" id="UP000249218"/>
    </source>
</evidence>
<dbReference type="PRINTS" id="PR00080">
    <property type="entry name" value="SDRFAMILY"/>
</dbReference>
<dbReference type="NCBIfam" id="NF005559">
    <property type="entry name" value="PRK07231.1"/>
    <property type="match status" value="1"/>
</dbReference>
<evidence type="ECO:0000259" key="2">
    <source>
        <dbReference type="SMART" id="SM00822"/>
    </source>
</evidence>
<dbReference type="PRINTS" id="PR00081">
    <property type="entry name" value="GDHRDH"/>
</dbReference>
<keyword evidence="4" id="KW-1185">Reference proteome</keyword>
<sequence length="257" mass="27261">MSFRKKVVIVTGASSGIGAATAIKFAEQGANVVLAARNQAKLKEVADKCEGYGGAHCMVIADVTKNEDIKKIVATTVERFGKIDVLVNNAGVGGAAAIWDTNAMDVYDKIMTTNLRSVVYLTNLAAPHLIKTKGNIVNISSVAAVDVILPEQFAYCTSKAGLDHFTRSVALDFAAKGVRVNSVNPGPVQTNFVDNMGVNKADVDDFWKKLESKTPLGRISVPAEIADLVLFLASDKAMAITGSSFITDNGILLKRGE</sequence>
<dbReference type="PANTHER" id="PTHR43975:SF2">
    <property type="entry name" value="EG:BACR7A4.14 PROTEIN-RELATED"/>
    <property type="match status" value="1"/>
</dbReference>
<dbReference type="FunFam" id="3.40.50.720:FF:000084">
    <property type="entry name" value="Short-chain dehydrogenase reductase"/>
    <property type="match status" value="1"/>
</dbReference>
<dbReference type="InterPro" id="IPR020904">
    <property type="entry name" value="Sc_DH/Rdtase_CS"/>
</dbReference>
<dbReference type="OrthoDB" id="47007at2759"/>
<dbReference type="GO" id="GO:0016491">
    <property type="term" value="F:oxidoreductase activity"/>
    <property type="evidence" value="ECO:0007669"/>
    <property type="project" value="UniProtKB-KW"/>
</dbReference>
<keyword evidence="1" id="KW-0560">Oxidoreductase</keyword>
<organism evidence="3 4">
    <name type="scientific">Helicoverpa armigera</name>
    <name type="common">Cotton bollworm</name>
    <name type="synonym">Heliothis armigera</name>
    <dbReference type="NCBI Taxonomy" id="29058"/>
    <lineage>
        <taxon>Eukaryota</taxon>
        <taxon>Metazoa</taxon>
        <taxon>Ecdysozoa</taxon>
        <taxon>Arthropoda</taxon>
        <taxon>Hexapoda</taxon>
        <taxon>Insecta</taxon>
        <taxon>Pterygota</taxon>
        <taxon>Neoptera</taxon>
        <taxon>Endopterygota</taxon>
        <taxon>Lepidoptera</taxon>
        <taxon>Glossata</taxon>
        <taxon>Ditrysia</taxon>
        <taxon>Noctuoidea</taxon>
        <taxon>Noctuidae</taxon>
        <taxon>Heliothinae</taxon>
        <taxon>Helicoverpa</taxon>
    </lineage>
</organism>
<gene>
    <name evidence="3" type="primary">HaOG202546</name>
    <name evidence="3" type="ORF">B5X24_HaOG202546</name>
</gene>
<accession>A0A2W1BUV9</accession>
<feature type="domain" description="Ketoreductase" evidence="2">
    <location>
        <begin position="6"/>
        <end position="184"/>
    </location>
</feature>
<dbReference type="InterPro" id="IPR002347">
    <property type="entry name" value="SDR_fam"/>
</dbReference>
<dbReference type="Gene3D" id="3.40.50.720">
    <property type="entry name" value="NAD(P)-binding Rossmann-like Domain"/>
    <property type="match status" value="1"/>
</dbReference>
<dbReference type="InterPro" id="IPR057326">
    <property type="entry name" value="KR_dom"/>
</dbReference>
<dbReference type="PROSITE" id="PS00061">
    <property type="entry name" value="ADH_SHORT"/>
    <property type="match status" value="1"/>
</dbReference>
<name>A0A2W1BUV9_HELAM</name>
<reference evidence="3 4" key="1">
    <citation type="journal article" date="2017" name="BMC Biol.">
        <title>Genomic innovations, transcriptional plasticity and gene loss underlying the evolution and divergence of two highly polyphagous and invasive Helicoverpa pest species.</title>
        <authorList>
            <person name="Pearce S.L."/>
            <person name="Clarke D.F."/>
            <person name="East P.D."/>
            <person name="Elfekih S."/>
            <person name="Gordon K.H."/>
            <person name="Jermiin L.S."/>
            <person name="McGaughran A."/>
            <person name="Oakeshott J.G."/>
            <person name="Papanikolaou A."/>
            <person name="Perera O.P."/>
            <person name="Rane R.V."/>
            <person name="Richards S."/>
            <person name="Tay W.T."/>
            <person name="Walsh T.K."/>
            <person name="Anderson A."/>
            <person name="Anderson C.J."/>
            <person name="Asgari S."/>
            <person name="Board P.G."/>
            <person name="Bretschneider A."/>
            <person name="Campbell P.M."/>
            <person name="Chertemps T."/>
            <person name="Christeller J.T."/>
            <person name="Coppin C.W."/>
            <person name="Downes S.J."/>
            <person name="Duan G."/>
            <person name="Farnsworth C.A."/>
            <person name="Good R.T."/>
            <person name="Han L.B."/>
            <person name="Han Y.C."/>
            <person name="Hatje K."/>
            <person name="Horne I."/>
            <person name="Huang Y.P."/>
            <person name="Hughes D.S."/>
            <person name="Jacquin-Joly E."/>
            <person name="James W."/>
            <person name="Jhangiani S."/>
            <person name="Kollmar M."/>
            <person name="Kuwar S.S."/>
            <person name="Li S."/>
            <person name="Liu N.Y."/>
            <person name="Maibeche M.T."/>
            <person name="Miller J.R."/>
            <person name="Montagne N."/>
            <person name="Perry T."/>
            <person name="Qu J."/>
            <person name="Song S.V."/>
            <person name="Sutton G.G."/>
            <person name="Vogel H."/>
            <person name="Walenz B.P."/>
            <person name="Xu W."/>
            <person name="Zhang H.J."/>
            <person name="Zou Z."/>
            <person name="Batterham P."/>
            <person name="Edwards O.R."/>
            <person name="Feyereisen R."/>
            <person name="Gibbs R.A."/>
            <person name="Heckel D.G."/>
            <person name="McGrath A."/>
            <person name="Robin C."/>
            <person name="Scherer S.E."/>
            <person name="Worley K.C."/>
            <person name="Wu Y.D."/>
        </authorList>
    </citation>
    <scope>NUCLEOTIDE SEQUENCE [LARGE SCALE GENOMIC DNA]</scope>
    <source>
        <strain evidence="3">Harm_GR_Male_#8</strain>
        <tissue evidence="3">Whole organism</tissue>
    </source>
</reference>
<dbReference type="Proteomes" id="UP000249218">
    <property type="component" value="Unassembled WGS sequence"/>
</dbReference>
<dbReference type="EMBL" id="KZ149910">
    <property type="protein sequence ID" value="PZC78151.1"/>
    <property type="molecule type" value="Genomic_DNA"/>
</dbReference>
<dbReference type="GO" id="GO:0006629">
    <property type="term" value="P:lipid metabolic process"/>
    <property type="evidence" value="ECO:0007669"/>
    <property type="project" value="UniProtKB-ARBA"/>
</dbReference>
<dbReference type="Pfam" id="PF13561">
    <property type="entry name" value="adh_short_C2"/>
    <property type="match status" value="1"/>
</dbReference>
<protein>
    <recommendedName>
        <fullName evidence="2">Ketoreductase domain-containing protein</fullName>
    </recommendedName>
</protein>
<proteinExistence type="predicted"/>
<dbReference type="InterPro" id="IPR036291">
    <property type="entry name" value="NAD(P)-bd_dom_sf"/>
</dbReference>
<dbReference type="PANTHER" id="PTHR43975">
    <property type="entry name" value="ZGC:101858"/>
    <property type="match status" value="1"/>
</dbReference>
<evidence type="ECO:0000313" key="3">
    <source>
        <dbReference type="EMBL" id="PZC78151.1"/>
    </source>
</evidence>
<evidence type="ECO:0000256" key="1">
    <source>
        <dbReference type="ARBA" id="ARBA00023002"/>
    </source>
</evidence>
<dbReference type="AlphaFoldDB" id="A0A2W1BUV9"/>
<dbReference type="SUPFAM" id="SSF51735">
    <property type="entry name" value="NAD(P)-binding Rossmann-fold domains"/>
    <property type="match status" value="1"/>
</dbReference>